<dbReference type="OrthoDB" id="543156at2759"/>
<dbReference type="PANTHER" id="PTHR43130">
    <property type="entry name" value="ARAC-FAMILY TRANSCRIPTIONAL REGULATOR"/>
    <property type="match status" value="1"/>
</dbReference>
<protein>
    <recommendedName>
        <fullName evidence="2">DJ-1/PfpI domain-containing protein</fullName>
    </recommendedName>
</protein>
<dbReference type="InterPro" id="IPR029062">
    <property type="entry name" value="Class_I_gatase-like"/>
</dbReference>
<dbReference type="Proteomes" id="UP000829364">
    <property type="component" value="Chromosome 6"/>
</dbReference>
<feature type="domain" description="DJ-1/PfpI" evidence="2">
    <location>
        <begin position="63"/>
        <end position="194"/>
    </location>
</feature>
<feature type="region of interest" description="Disordered" evidence="1">
    <location>
        <begin position="250"/>
        <end position="293"/>
    </location>
</feature>
<proteinExistence type="predicted"/>
<evidence type="ECO:0000256" key="1">
    <source>
        <dbReference type="SAM" id="MobiDB-lite"/>
    </source>
</evidence>
<keyword evidence="4" id="KW-1185">Reference proteome</keyword>
<dbReference type="RefSeq" id="XP_047844510.1">
    <property type="nucleotide sequence ID" value="XM_047988514.1"/>
</dbReference>
<evidence type="ECO:0000259" key="2">
    <source>
        <dbReference type="Pfam" id="PF01965"/>
    </source>
</evidence>
<gene>
    <name evidence="3" type="ORF">JDV02_007059</name>
</gene>
<dbReference type="Pfam" id="PF01965">
    <property type="entry name" value="DJ-1_PfpI"/>
    <property type="match status" value="1"/>
</dbReference>
<accession>A0A9Q8QLP2</accession>
<dbReference type="Gene3D" id="3.40.50.880">
    <property type="match status" value="1"/>
</dbReference>
<dbReference type="InterPro" id="IPR002818">
    <property type="entry name" value="DJ-1/PfpI"/>
</dbReference>
<evidence type="ECO:0000313" key="4">
    <source>
        <dbReference type="Proteomes" id="UP000829364"/>
    </source>
</evidence>
<sequence length="293" mass="30838">MSNKTIRIGVFIPYGAQTLDTACVDVLGVMSREYLSAIPQLPAHVSALAPHVSVSYITTPTQGVDIPLTSGMTIRATHSYGDAAVAPGELDVVLVPGPDPSLPLDDDEGALAWLRGQAGAEGVDVLSVCTGLFLCGAAGIADGRRASGPRGLQWMLKERFPGVELVGDEYRWVRDGNFWSSGGVTNGNDLMAAYARASQRWPQPVVEIGLQLTEVEDRGQFYGKGKGTFMAGFAWQLLRAWIASLLFSSPGSSPSPLPHSSSSSSSSSSPASSSQSHKSSRTGANREKGLKAS</sequence>
<dbReference type="AlphaFoldDB" id="A0A9Q8QLP2"/>
<evidence type="ECO:0000313" key="3">
    <source>
        <dbReference type="EMBL" id="UNI21029.1"/>
    </source>
</evidence>
<feature type="compositionally biased region" description="Basic and acidic residues" evidence="1">
    <location>
        <begin position="284"/>
        <end position="293"/>
    </location>
</feature>
<feature type="compositionally biased region" description="Low complexity" evidence="1">
    <location>
        <begin position="250"/>
        <end position="277"/>
    </location>
</feature>
<dbReference type="InterPro" id="IPR052158">
    <property type="entry name" value="INH-QAR"/>
</dbReference>
<name>A0A9Q8QLP2_9HYPO</name>
<organism evidence="3 4">
    <name type="scientific">Purpureocillium takamizusanense</name>
    <dbReference type="NCBI Taxonomy" id="2060973"/>
    <lineage>
        <taxon>Eukaryota</taxon>
        <taxon>Fungi</taxon>
        <taxon>Dikarya</taxon>
        <taxon>Ascomycota</taxon>
        <taxon>Pezizomycotina</taxon>
        <taxon>Sordariomycetes</taxon>
        <taxon>Hypocreomycetidae</taxon>
        <taxon>Hypocreales</taxon>
        <taxon>Ophiocordycipitaceae</taxon>
        <taxon>Purpureocillium</taxon>
    </lineage>
</organism>
<dbReference type="PANTHER" id="PTHR43130:SF7">
    <property type="entry name" value="DJ-1_PFPI DOMAIN-CONTAINING PROTEIN"/>
    <property type="match status" value="1"/>
</dbReference>
<dbReference type="GeneID" id="72069008"/>
<reference evidence="3" key="1">
    <citation type="submission" date="2021-11" db="EMBL/GenBank/DDBJ databases">
        <title>Purpureocillium_takamizusanense_genome.</title>
        <authorList>
            <person name="Nguyen N.-H."/>
        </authorList>
    </citation>
    <scope>NUCLEOTIDE SEQUENCE</scope>
    <source>
        <strain evidence="3">PT3</strain>
    </source>
</reference>
<dbReference type="EMBL" id="CP086359">
    <property type="protein sequence ID" value="UNI21029.1"/>
    <property type="molecule type" value="Genomic_DNA"/>
</dbReference>
<dbReference type="SUPFAM" id="SSF52317">
    <property type="entry name" value="Class I glutamine amidotransferase-like"/>
    <property type="match status" value="1"/>
</dbReference>